<dbReference type="PROSITE" id="PS51257">
    <property type="entry name" value="PROKAR_LIPOPROTEIN"/>
    <property type="match status" value="1"/>
</dbReference>
<dbReference type="RefSeq" id="WP_336585980.1">
    <property type="nucleotide sequence ID" value="NZ_JBBAXC010000003.1"/>
</dbReference>
<dbReference type="EMBL" id="JBBAXC010000003">
    <property type="protein sequence ID" value="MEI5906553.1"/>
    <property type="molecule type" value="Genomic_DNA"/>
</dbReference>
<keyword evidence="2" id="KW-1185">Reference proteome</keyword>
<name>A0ABU8HBJ7_9BACI</name>
<reference evidence="1 2" key="1">
    <citation type="journal article" date="2018" name="J. Microbiol.">
        <title>Bacillus spongiae sp. nov., isolated from sponge of Jeju Island.</title>
        <authorList>
            <person name="Lee G.E."/>
            <person name="Im W.T."/>
            <person name="Park J.S."/>
        </authorList>
    </citation>
    <scope>NUCLEOTIDE SEQUENCE [LARGE SCALE GENOMIC DNA]</scope>
    <source>
        <strain evidence="1 2">135PIL107-10</strain>
    </source>
</reference>
<comment type="caution">
    <text evidence="1">The sequence shown here is derived from an EMBL/GenBank/DDBJ whole genome shotgun (WGS) entry which is preliminary data.</text>
</comment>
<accession>A0ABU8HBJ7</accession>
<organism evidence="1 2">
    <name type="scientific">Bacillus spongiae</name>
    <dbReference type="NCBI Taxonomy" id="2683610"/>
    <lineage>
        <taxon>Bacteria</taxon>
        <taxon>Bacillati</taxon>
        <taxon>Bacillota</taxon>
        <taxon>Bacilli</taxon>
        <taxon>Bacillales</taxon>
        <taxon>Bacillaceae</taxon>
        <taxon>Bacillus</taxon>
    </lineage>
</organism>
<gene>
    <name evidence="1" type="ORF">WAK64_05715</name>
</gene>
<evidence type="ECO:0000313" key="1">
    <source>
        <dbReference type="EMBL" id="MEI5906553.1"/>
    </source>
</evidence>
<sequence>MLKYTNIIVGLSMLFMLTACEEKESFDNKKSQTALIKTTNPPPVNLTDKNHGISTAQLVKGEVEAIEELYDVAVIEGEKKILVAYKVKHMERFAMKKIEKNLNDLLERKFSDKNFVVSSDYKIFLEAVRLKEDINDGELTKEEARERFKEILDLKEALT</sequence>
<evidence type="ECO:0000313" key="2">
    <source>
        <dbReference type="Proteomes" id="UP001312865"/>
    </source>
</evidence>
<dbReference type="Proteomes" id="UP001312865">
    <property type="component" value="Unassembled WGS sequence"/>
</dbReference>
<proteinExistence type="predicted"/>
<protein>
    <submittedName>
        <fullName evidence="1">Sporulation protein</fullName>
    </submittedName>
</protein>